<evidence type="ECO:0000313" key="4">
    <source>
        <dbReference type="EMBL" id="KAJ6648524.1"/>
    </source>
</evidence>
<dbReference type="SMART" id="SM00248">
    <property type="entry name" value="ANK"/>
    <property type="match status" value="11"/>
</dbReference>
<feature type="repeat" description="ANK" evidence="3">
    <location>
        <begin position="214"/>
        <end position="246"/>
    </location>
</feature>
<dbReference type="PANTHER" id="PTHR24198">
    <property type="entry name" value="ANKYRIN REPEAT AND PROTEIN KINASE DOMAIN-CONTAINING PROTEIN"/>
    <property type="match status" value="1"/>
</dbReference>
<dbReference type="Gene3D" id="1.25.40.20">
    <property type="entry name" value="Ankyrin repeat-containing domain"/>
    <property type="match status" value="3"/>
</dbReference>
<comment type="caution">
    <text evidence="4">The sequence shown here is derived from an EMBL/GenBank/DDBJ whole genome shotgun (WGS) entry which is preliminary data.</text>
</comment>
<dbReference type="EMBL" id="WJQU01000001">
    <property type="protein sequence ID" value="KAJ6648524.1"/>
    <property type="molecule type" value="Genomic_DNA"/>
</dbReference>
<feature type="repeat" description="ANK" evidence="3">
    <location>
        <begin position="247"/>
        <end position="279"/>
    </location>
</feature>
<dbReference type="Pfam" id="PF13637">
    <property type="entry name" value="Ank_4"/>
    <property type="match status" value="1"/>
</dbReference>
<reference evidence="4" key="1">
    <citation type="submission" date="2022-07" db="EMBL/GenBank/DDBJ databases">
        <authorList>
            <person name="Trinca V."/>
            <person name="Uliana J.V.C."/>
            <person name="Torres T.T."/>
            <person name="Ward R.J."/>
            <person name="Monesi N."/>
        </authorList>
    </citation>
    <scope>NUCLEOTIDE SEQUENCE</scope>
    <source>
        <strain evidence="4">HSMRA1968</strain>
        <tissue evidence="4">Whole embryos</tissue>
    </source>
</reference>
<dbReference type="InterPro" id="IPR002110">
    <property type="entry name" value="Ankyrin_rpt"/>
</dbReference>
<keyword evidence="5" id="KW-1185">Reference proteome</keyword>
<evidence type="ECO:0000256" key="1">
    <source>
        <dbReference type="ARBA" id="ARBA00022737"/>
    </source>
</evidence>
<feature type="repeat" description="ANK" evidence="3">
    <location>
        <begin position="411"/>
        <end position="443"/>
    </location>
</feature>
<feature type="repeat" description="ANK" evidence="3">
    <location>
        <begin position="280"/>
        <end position="312"/>
    </location>
</feature>
<evidence type="ECO:0000313" key="5">
    <source>
        <dbReference type="Proteomes" id="UP001151699"/>
    </source>
</evidence>
<proteinExistence type="predicted"/>
<feature type="repeat" description="ANK" evidence="3">
    <location>
        <begin position="342"/>
        <end position="370"/>
    </location>
</feature>
<sequence>MDLESSGLSLEEKLIYFIERNDLNSVERLLKEGANATTITSIGRSAIGYATLKGLSNILRVLLWSCEDNFNVDDNECSEPKKLKPSKDRTPEGMEDLQWEEEIQDDFSKYDANDEWSKLYVYYARIFEKTGELLSNTIKRKDPHCLDSYSHAPLHYAAMIGDLQCAELLLQYNSPVDITTKCGYTALHLAVKSPDVTRCLLKRRANPNKYADHKQETPLHTAVRIGTPAVITMLIDAGADINATCLLNRTPLILAIASKKFEIANILIDRGAKLNTQDSQGWTPLYVAVFVQNVEIVERLLQLGARLFVNHYLLHYCIREDLLDIIKVLVKYGDNIDIRNGSGWSPMLIAISERNIPIFEFLIDSGAKLNDNILLKELHVAIMYCTEATEFRSIAQTLLLNNVDVNCVNYWGETPLHYTIIQEKYEMAEFLIKEGADVNVGHIRQSTDNLALARLSKNVDLMKLLVYAGLKIHSIFRPKSLQPPPWNESNSEHYLSKLSSNTLSLQQLTRITIRNKIIEKMTEVSSKPEIFSRGNFSGSIMKYLISLLHLPKSIQRYLYDFPDVPQLKNIRNEAISSISNYPIIRKANVPAEATEEKQ</sequence>
<gene>
    <name evidence="4" type="primary">ANK3_0</name>
    <name evidence="4" type="ORF">Bhyg_03754</name>
</gene>
<feature type="repeat" description="ANK" evidence="3">
    <location>
        <begin position="149"/>
        <end position="181"/>
    </location>
</feature>
<dbReference type="OrthoDB" id="366390at2759"/>
<dbReference type="PROSITE" id="PS50297">
    <property type="entry name" value="ANK_REP_REGION"/>
    <property type="match status" value="6"/>
</dbReference>
<dbReference type="Pfam" id="PF12796">
    <property type="entry name" value="Ank_2"/>
    <property type="match status" value="3"/>
</dbReference>
<protein>
    <submittedName>
        <fullName evidence="4">Ankyrin-3</fullName>
    </submittedName>
</protein>
<dbReference type="InterPro" id="IPR036770">
    <property type="entry name" value="Ankyrin_rpt-contain_sf"/>
</dbReference>
<evidence type="ECO:0000256" key="2">
    <source>
        <dbReference type="ARBA" id="ARBA00023043"/>
    </source>
</evidence>
<dbReference type="PANTHER" id="PTHR24198:SF165">
    <property type="entry name" value="ANKYRIN REPEAT-CONTAINING PROTEIN-RELATED"/>
    <property type="match status" value="1"/>
</dbReference>
<dbReference type="SUPFAM" id="SSF48403">
    <property type="entry name" value="Ankyrin repeat"/>
    <property type="match status" value="2"/>
</dbReference>
<name>A0A9Q0NDZ1_9DIPT</name>
<dbReference type="PROSITE" id="PS50088">
    <property type="entry name" value="ANK_REPEAT"/>
    <property type="match status" value="6"/>
</dbReference>
<dbReference type="AlphaFoldDB" id="A0A9Q0NDZ1"/>
<keyword evidence="1" id="KW-0677">Repeat</keyword>
<dbReference type="GO" id="GO:0005737">
    <property type="term" value="C:cytoplasm"/>
    <property type="evidence" value="ECO:0007669"/>
    <property type="project" value="TreeGrafter"/>
</dbReference>
<dbReference type="Proteomes" id="UP001151699">
    <property type="component" value="Chromosome A"/>
</dbReference>
<keyword evidence="2 3" id="KW-0040">ANK repeat</keyword>
<accession>A0A9Q0NDZ1</accession>
<organism evidence="4 5">
    <name type="scientific">Pseudolycoriella hygida</name>
    <dbReference type="NCBI Taxonomy" id="35572"/>
    <lineage>
        <taxon>Eukaryota</taxon>
        <taxon>Metazoa</taxon>
        <taxon>Ecdysozoa</taxon>
        <taxon>Arthropoda</taxon>
        <taxon>Hexapoda</taxon>
        <taxon>Insecta</taxon>
        <taxon>Pterygota</taxon>
        <taxon>Neoptera</taxon>
        <taxon>Endopterygota</taxon>
        <taxon>Diptera</taxon>
        <taxon>Nematocera</taxon>
        <taxon>Sciaroidea</taxon>
        <taxon>Sciaridae</taxon>
        <taxon>Pseudolycoriella</taxon>
    </lineage>
</organism>
<evidence type="ECO:0000256" key="3">
    <source>
        <dbReference type="PROSITE-ProRule" id="PRU00023"/>
    </source>
</evidence>